<name>A0A101HZC8_UNCT6</name>
<protein>
    <submittedName>
        <fullName evidence="3">Cupin</fullName>
    </submittedName>
</protein>
<dbReference type="Proteomes" id="UP000053467">
    <property type="component" value="Unassembled WGS sequence"/>
</dbReference>
<dbReference type="InterPro" id="IPR011051">
    <property type="entry name" value="RmlC_Cupin_sf"/>
</dbReference>
<dbReference type="Gene3D" id="2.60.120.10">
    <property type="entry name" value="Jelly Rolls"/>
    <property type="match status" value="1"/>
</dbReference>
<dbReference type="InterPro" id="IPR013096">
    <property type="entry name" value="Cupin_2"/>
</dbReference>
<feature type="domain" description="Cupin type-2" evidence="2">
    <location>
        <begin position="46"/>
        <end position="110"/>
    </location>
</feature>
<comment type="caution">
    <text evidence="3">The sequence shown here is derived from an EMBL/GenBank/DDBJ whole genome shotgun (WGS) entry which is preliminary data.</text>
</comment>
<dbReference type="PANTHER" id="PTHR35848">
    <property type="entry name" value="OXALATE-BINDING PROTEIN"/>
    <property type="match status" value="1"/>
</dbReference>
<evidence type="ECO:0000256" key="1">
    <source>
        <dbReference type="ARBA" id="ARBA00022723"/>
    </source>
</evidence>
<evidence type="ECO:0000259" key="2">
    <source>
        <dbReference type="Pfam" id="PF07883"/>
    </source>
</evidence>
<dbReference type="GO" id="GO:0046872">
    <property type="term" value="F:metal ion binding"/>
    <property type="evidence" value="ECO:0007669"/>
    <property type="project" value="UniProtKB-KW"/>
</dbReference>
<dbReference type="PANTHER" id="PTHR35848:SF6">
    <property type="entry name" value="CUPIN TYPE-2 DOMAIN-CONTAINING PROTEIN"/>
    <property type="match status" value="1"/>
</dbReference>
<dbReference type="InterPro" id="IPR014710">
    <property type="entry name" value="RmlC-like_jellyroll"/>
</dbReference>
<dbReference type="EMBL" id="LGGX01000036">
    <property type="protein sequence ID" value="KUK85906.1"/>
    <property type="molecule type" value="Genomic_DNA"/>
</dbReference>
<dbReference type="SUPFAM" id="SSF51182">
    <property type="entry name" value="RmlC-like cupins"/>
    <property type="match status" value="1"/>
</dbReference>
<dbReference type="Pfam" id="PF07883">
    <property type="entry name" value="Cupin_2"/>
    <property type="match status" value="1"/>
</dbReference>
<sequence>MSEVKVVRIQDVKGERREPPRTSWILVSEKTVGSKNIAMGINETYPGGMVPEHLHDIQEEVMYFVSGQGKFVTEDEEIDLYPGTVIYNPPGKSHKILNTGDEVLRFVWIYSPQLPSHRK</sequence>
<reference evidence="4" key="1">
    <citation type="journal article" date="2015" name="MBio">
        <title>Genome-Resolved Metagenomic Analysis Reveals Roles for Candidate Phyla and Other Microbial Community Members in Biogeochemical Transformations in Oil Reservoirs.</title>
        <authorList>
            <person name="Hu P."/>
            <person name="Tom L."/>
            <person name="Singh A."/>
            <person name="Thomas B.C."/>
            <person name="Baker B.J."/>
            <person name="Piceno Y.M."/>
            <person name="Andersen G.L."/>
            <person name="Banfield J.F."/>
        </authorList>
    </citation>
    <scope>NUCLEOTIDE SEQUENCE [LARGE SCALE GENOMIC DNA]</scope>
</reference>
<evidence type="ECO:0000313" key="4">
    <source>
        <dbReference type="Proteomes" id="UP000053467"/>
    </source>
</evidence>
<gene>
    <name evidence="3" type="ORF">XE03_1829</name>
</gene>
<organism evidence="3 4">
    <name type="scientific">candidate division TA06 bacterium 34_109</name>
    <dbReference type="NCBI Taxonomy" id="1635277"/>
    <lineage>
        <taxon>Bacteria</taxon>
        <taxon>Bacteria division TA06</taxon>
    </lineage>
</organism>
<proteinExistence type="predicted"/>
<evidence type="ECO:0000313" key="3">
    <source>
        <dbReference type="EMBL" id="KUK85906.1"/>
    </source>
</evidence>
<dbReference type="InterPro" id="IPR051610">
    <property type="entry name" value="GPI/OXD"/>
</dbReference>
<keyword evidence="1" id="KW-0479">Metal-binding</keyword>
<accession>A0A101HZC8</accession>
<dbReference type="AlphaFoldDB" id="A0A101HZC8"/>